<dbReference type="Gene3D" id="2.60.120.10">
    <property type="entry name" value="Jelly Rolls"/>
    <property type="match status" value="1"/>
</dbReference>
<dbReference type="InterPro" id="IPR003313">
    <property type="entry name" value="AraC-bd"/>
</dbReference>
<dbReference type="SUPFAM" id="SSF51215">
    <property type="entry name" value="Regulatory protein AraC"/>
    <property type="match status" value="1"/>
</dbReference>
<protein>
    <submittedName>
        <fullName evidence="5">AraC family transcriptional regulator</fullName>
    </submittedName>
</protein>
<dbReference type="PROSITE" id="PS00041">
    <property type="entry name" value="HTH_ARAC_FAMILY_1"/>
    <property type="match status" value="1"/>
</dbReference>
<reference evidence="5 6" key="1">
    <citation type="submission" date="2024-03" db="EMBL/GenBank/DDBJ databases">
        <title>Human intestinal bacterial collection.</title>
        <authorList>
            <person name="Pauvert C."/>
            <person name="Hitch T.C.A."/>
            <person name="Clavel T."/>
        </authorList>
    </citation>
    <scope>NUCLEOTIDE SEQUENCE [LARGE SCALE GENOMIC DNA]</scope>
    <source>
        <strain evidence="5 6">CLA-AA-H95</strain>
    </source>
</reference>
<dbReference type="Proteomes" id="UP001446032">
    <property type="component" value="Unassembled WGS sequence"/>
</dbReference>
<keyword evidence="3" id="KW-0804">Transcription</keyword>
<evidence type="ECO:0000256" key="2">
    <source>
        <dbReference type="ARBA" id="ARBA00023125"/>
    </source>
</evidence>
<keyword evidence="2" id="KW-0238">DNA-binding</keyword>
<dbReference type="InterPro" id="IPR009057">
    <property type="entry name" value="Homeodomain-like_sf"/>
</dbReference>
<dbReference type="PANTHER" id="PTHR43280:SF2">
    <property type="entry name" value="HTH-TYPE TRANSCRIPTIONAL REGULATOR EXSA"/>
    <property type="match status" value="1"/>
</dbReference>
<dbReference type="EMBL" id="JBBMEI010000054">
    <property type="protein sequence ID" value="MEQ2359449.1"/>
    <property type="molecule type" value="Genomic_DNA"/>
</dbReference>
<evidence type="ECO:0000259" key="4">
    <source>
        <dbReference type="PROSITE" id="PS01124"/>
    </source>
</evidence>
<gene>
    <name evidence="5" type="ORF">WMO75_14175</name>
</gene>
<dbReference type="PROSITE" id="PS01124">
    <property type="entry name" value="HTH_ARAC_FAMILY_2"/>
    <property type="match status" value="1"/>
</dbReference>
<name>A0ABV1AMN1_9FIRM</name>
<dbReference type="SMART" id="SM00342">
    <property type="entry name" value="HTH_ARAC"/>
    <property type="match status" value="1"/>
</dbReference>
<dbReference type="Gene3D" id="1.10.10.60">
    <property type="entry name" value="Homeodomain-like"/>
    <property type="match status" value="2"/>
</dbReference>
<feature type="domain" description="HTH araC/xylS-type" evidence="4">
    <location>
        <begin position="189"/>
        <end position="287"/>
    </location>
</feature>
<dbReference type="SUPFAM" id="SSF46689">
    <property type="entry name" value="Homeodomain-like"/>
    <property type="match status" value="2"/>
</dbReference>
<dbReference type="InterPro" id="IPR018062">
    <property type="entry name" value="HTH_AraC-typ_CS"/>
</dbReference>
<accession>A0ABV1AMN1</accession>
<sequence length="306" mass="35790">MSKAEYRYYELSRDLPLLVLTGEKWETVYGMDNMHFHNYLEVGYCHYGNGIIQFAEKETPYHAGTLTFIPKNIPHRTCPVPEEHNRKQKWEYLFIDTDSILKKVFEDAPEKYTKMQKNLSREVLVLDSSKNALAVELLQMIIEETQQKKYHYKYAVLSLTFNFLLFFDRLNTLDSGDELSHSDAMDYVRKIINYMEQHYTEDIKAKDFAKSCGLSETHMRRIFSEYTNMPPSEYLNVVRINKACELLAHGSTSIEEVARSVGYPVLSTFLRNFRKITGLSPSAWRKKALENPQNIATYQISVLKGW</sequence>
<evidence type="ECO:0000313" key="5">
    <source>
        <dbReference type="EMBL" id="MEQ2359449.1"/>
    </source>
</evidence>
<dbReference type="RefSeq" id="WP_118698847.1">
    <property type="nucleotide sequence ID" value="NZ_JBBMEI010000054.1"/>
</dbReference>
<evidence type="ECO:0000313" key="6">
    <source>
        <dbReference type="Proteomes" id="UP001446032"/>
    </source>
</evidence>
<keyword evidence="1" id="KW-0805">Transcription regulation</keyword>
<evidence type="ECO:0000256" key="1">
    <source>
        <dbReference type="ARBA" id="ARBA00023015"/>
    </source>
</evidence>
<organism evidence="5 6">
    <name type="scientific">Blautia intestinihominis</name>
    <dbReference type="NCBI Taxonomy" id="3133152"/>
    <lineage>
        <taxon>Bacteria</taxon>
        <taxon>Bacillati</taxon>
        <taxon>Bacillota</taxon>
        <taxon>Clostridia</taxon>
        <taxon>Lachnospirales</taxon>
        <taxon>Lachnospiraceae</taxon>
        <taxon>Blautia</taxon>
    </lineage>
</organism>
<dbReference type="PANTHER" id="PTHR43280">
    <property type="entry name" value="ARAC-FAMILY TRANSCRIPTIONAL REGULATOR"/>
    <property type="match status" value="1"/>
</dbReference>
<dbReference type="InterPro" id="IPR014710">
    <property type="entry name" value="RmlC-like_jellyroll"/>
</dbReference>
<dbReference type="Pfam" id="PF12833">
    <property type="entry name" value="HTH_18"/>
    <property type="match status" value="1"/>
</dbReference>
<dbReference type="Pfam" id="PF02311">
    <property type="entry name" value="AraC_binding"/>
    <property type="match status" value="1"/>
</dbReference>
<proteinExistence type="predicted"/>
<dbReference type="CDD" id="cd02208">
    <property type="entry name" value="cupin_RmlC-like"/>
    <property type="match status" value="1"/>
</dbReference>
<keyword evidence="6" id="KW-1185">Reference proteome</keyword>
<dbReference type="InterPro" id="IPR037923">
    <property type="entry name" value="HTH-like"/>
</dbReference>
<dbReference type="InterPro" id="IPR018060">
    <property type="entry name" value="HTH_AraC"/>
</dbReference>
<comment type="caution">
    <text evidence="5">The sequence shown here is derived from an EMBL/GenBank/DDBJ whole genome shotgun (WGS) entry which is preliminary data.</text>
</comment>
<evidence type="ECO:0000256" key="3">
    <source>
        <dbReference type="ARBA" id="ARBA00023163"/>
    </source>
</evidence>